<gene>
    <name evidence="1" type="ORF">Q8A64_17390</name>
</gene>
<protein>
    <submittedName>
        <fullName evidence="1">Uncharacterized protein</fullName>
    </submittedName>
</protein>
<dbReference type="RefSeq" id="WP_338438198.1">
    <property type="nucleotide sequence ID" value="NZ_JAUYVH010000017.1"/>
</dbReference>
<organism evidence="1 2">
    <name type="scientific">Keguizhuia sedimenti</name>
    <dbReference type="NCBI Taxonomy" id="3064264"/>
    <lineage>
        <taxon>Bacteria</taxon>
        <taxon>Pseudomonadati</taxon>
        <taxon>Pseudomonadota</taxon>
        <taxon>Betaproteobacteria</taxon>
        <taxon>Burkholderiales</taxon>
        <taxon>Oxalobacteraceae</taxon>
        <taxon>Keguizhuia</taxon>
    </lineage>
</organism>
<accession>A0ABU1BT35</accession>
<evidence type="ECO:0000313" key="1">
    <source>
        <dbReference type="EMBL" id="MDQ9172188.1"/>
    </source>
</evidence>
<keyword evidence="2" id="KW-1185">Reference proteome</keyword>
<name>A0ABU1BT35_9BURK</name>
<proteinExistence type="predicted"/>
<comment type="caution">
    <text evidence="1">The sequence shown here is derived from an EMBL/GenBank/DDBJ whole genome shotgun (WGS) entry which is preliminary data.</text>
</comment>
<sequence>MSNAIAPNKILLAVRPVDLQAVSSVLGVEFDLIICYTLEQAIAHLDDEVALIVCGVRFDQGSMFELLSAARTNPHTKWVPYYLIIGEDIKYSASILEGIYKAAAVRGVTGCIELAKLTSELGKEHTYERVRERLRQLLPASGNRENDRAKFYPAPDVRHTPP</sequence>
<dbReference type="Proteomes" id="UP001225596">
    <property type="component" value="Unassembled WGS sequence"/>
</dbReference>
<dbReference type="EMBL" id="JAUYVH010000017">
    <property type="protein sequence ID" value="MDQ9172188.1"/>
    <property type="molecule type" value="Genomic_DNA"/>
</dbReference>
<reference evidence="1 2" key="1">
    <citation type="submission" date="2023-08" db="EMBL/GenBank/DDBJ databases">
        <title>Oxalobacteraceae gen .nov., isolated from river sludge outside the plant.</title>
        <authorList>
            <person name="Zhao S.Y."/>
        </authorList>
    </citation>
    <scope>NUCLEOTIDE SEQUENCE [LARGE SCALE GENOMIC DNA]</scope>
    <source>
        <strain evidence="1 2">R-40</strain>
    </source>
</reference>
<evidence type="ECO:0000313" key="2">
    <source>
        <dbReference type="Proteomes" id="UP001225596"/>
    </source>
</evidence>